<evidence type="ECO:0000256" key="8">
    <source>
        <dbReference type="ARBA" id="ARBA00022741"/>
    </source>
</evidence>
<comment type="cofactor">
    <cofactor evidence="1">
        <name>Mn(2+)</name>
        <dbReference type="ChEBI" id="CHEBI:29035"/>
    </cofactor>
</comment>
<evidence type="ECO:0000256" key="15">
    <source>
        <dbReference type="ARBA" id="ARBA00032243"/>
    </source>
</evidence>
<dbReference type="SUPFAM" id="SSF52540">
    <property type="entry name" value="P-loop containing nucleoside triphosphate hydrolases"/>
    <property type="match status" value="1"/>
</dbReference>
<evidence type="ECO:0000256" key="5">
    <source>
        <dbReference type="ARBA" id="ARBA00022705"/>
    </source>
</evidence>
<keyword evidence="11" id="KW-0190">Covalent protein-DNA linkage</keyword>
<dbReference type="Pfam" id="PF00910">
    <property type="entry name" value="RNA_helicase"/>
    <property type="match status" value="1"/>
</dbReference>
<gene>
    <name evidence="17" type="ORF">CHLFYP18_05293</name>
</gene>
<evidence type="ECO:0000313" key="17">
    <source>
        <dbReference type="EMBL" id="VYT67771.1"/>
    </source>
</evidence>
<dbReference type="GO" id="GO:0000166">
    <property type="term" value="F:nucleotide binding"/>
    <property type="evidence" value="ECO:0007669"/>
    <property type="project" value="UniProtKB-KW"/>
</dbReference>
<evidence type="ECO:0000256" key="6">
    <source>
        <dbReference type="ARBA" id="ARBA00022722"/>
    </source>
</evidence>
<evidence type="ECO:0000256" key="1">
    <source>
        <dbReference type="ARBA" id="ARBA00001936"/>
    </source>
</evidence>
<dbReference type="EMBL" id="CACRUH010000011">
    <property type="protein sequence ID" value="VYT67771.1"/>
    <property type="molecule type" value="Genomic_DNA"/>
</dbReference>
<dbReference type="GO" id="GO:0004519">
    <property type="term" value="F:endonuclease activity"/>
    <property type="evidence" value="ECO:0007669"/>
    <property type="project" value="UniProtKB-KW"/>
</dbReference>
<dbReference type="GO" id="GO:0003723">
    <property type="term" value="F:RNA binding"/>
    <property type="evidence" value="ECO:0007669"/>
    <property type="project" value="InterPro"/>
</dbReference>
<dbReference type="Pfam" id="PF02407">
    <property type="entry name" value="Viral_Rep"/>
    <property type="match status" value="1"/>
</dbReference>
<sequence>MGENVKDSQSRKWQLTINNPVEKGFTHEKLNSILASMSSVIYYCMADEIGENQTYHTHVFLCGRSGIRFSTLKKQFEGAHFEMAKGTAEQNMQYVSKTGKWLNDRKHETCVDGTFEEYGEMPIERQGKRNDLDDLYGMIKDGLTNYEIMEQMPEALLNLDKIEMTRQTIIQERYKNQWRDVQVEYIYGDTGSGKTRSIMEQYGYSNVFRVTDYLHPFDGYKNQDVVIFEEFRSSIRFTEMLTLIEGYPVELPCRYANKYACYTKVYIITNVPLSKQYPAVQLDESVSWLAFLRRIHKVKKYTYEGIQESHIEITKDGFRTVLDGEFIPFREVVNGSKNVVERLAL</sequence>
<evidence type="ECO:0000259" key="16">
    <source>
        <dbReference type="PROSITE" id="PS52020"/>
    </source>
</evidence>
<evidence type="ECO:0000256" key="3">
    <source>
        <dbReference type="ARBA" id="ARBA00022679"/>
    </source>
</evidence>
<accession>A0A6N2YLP8</accession>
<dbReference type="GO" id="GO:0003724">
    <property type="term" value="F:RNA helicase activity"/>
    <property type="evidence" value="ECO:0007669"/>
    <property type="project" value="InterPro"/>
</dbReference>
<evidence type="ECO:0000256" key="14">
    <source>
        <dbReference type="ARBA" id="ARBA00030754"/>
    </source>
</evidence>
<keyword evidence="3" id="KW-0808">Transferase</keyword>
<feature type="domain" description="CRESS-DNA virus Rep endonuclease" evidence="16">
    <location>
        <begin position="7"/>
        <end position="121"/>
    </location>
</feature>
<dbReference type="GO" id="GO:0046872">
    <property type="term" value="F:metal ion binding"/>
    <property type="evidence" value="ECO:0007669"/>
    <property type="project" value="UniProtKB-KW"/>
</dbReference>
<keyword evidence="4" id="KW-0548">Nucleotidyltransferase</keyword>
<name>A0A6N2YLP8_9FIRM</name>
<keyword evidence="12" id="KW-0238">DNA-binding</keyword>
<dbReference type="Gene3D" id="3.40.50.300">
    <property type="entry name" value="P-loop containing nucleotide triphosphate hydrolases"/>
    <property type="match status" value="1"/>
</dbReference>
<dbReference type="GO" id="GO:0003677">
    <property type="term" value="F:DNA binding"/>
    <property type="evidence" value="ECO:0007669"/>
    <property type="project" value="UniProtKB-KW"/>
</dbReference>
<dbReference type="InterPro" id="IPR000605">
    <property type="entry name" value="Helicase_SF3_ssDNA/RNA_vir"/>
</dbReference>
<dbReference type="AlphaFoldDB" id="A0A6N2YLP8"/>
<evidence type="ECO:0000256" key="9">
    <source>
        <dbReference type="ARBA" id="ARBA00022759"/>
    </source>
</evidence>
<organism evidence="17">
    <name type="scientific">Hungatella hathewayi</name>
    <dbReference type="NCBI Taxonomy" id="154046"/>
    <lineage>
        <taxon>Bacteria</taxon>
        <taxon>Bacillati</taxon>
        <taxon>Bacillota</taxon>
        <taxon>Clostridia</taxon>
        <taxon>Lachnospirales</taxon>
        <taxon>Lachnospiraceae</taxon>
        <taxon>Hungatella</taxon>
    </lineage>
</organism>
<dbReference type="PROSITE" id="PS52020">
    <property type="entry name" value="CRESS_DNA_REP"/>
    <property type="match status" value="1"/>
</dbReference>
<evidence type="ECO:0000256" key="10">
    <source>
        <dbReference type="ARBA" id="ARBA00022801"/>
    </source>
</evidence>
<evidence type="ECO:0000256" key="13">
    <source>
        <dbReference type="ARBA" id="ARBA00023268"/>
    </source>
</evidence>
<comment type="similarity">
    <text evidence="2">Belongs to the nanoviruses/circoviruses replication-associated protein family.</text>
</comment>
<reference evidence="17" key="1">
    <citation type="submission" date="2019-11" db="EMBL/GenBank/DDBJ databases">
        <authorList>
            <person name="Feng L."/>
        </authorList>
    </citation>
    <scope>NUCLEOTIDE SEQUENCE</scope>
    <source>
        <strain evidence="17">ChathewayiLFYP18</strain>
    </source>
</reference>
<dbReference type="GO" id="GO:0016787">
    <property type="term" value="F:hydrolase activity"/>
    <property type="evidence" value="ECO:0007669"/>
    <property type="project" value="UniProtKB-KW"/>
</dbReference>
<evidence type="ECO:0000256" key="11">
    <source>
        <dbReference type="ARBA" id="ARBA00023124"/>
    </source>
</evidence>
<protein>
    <recommendedName>
        <fullName evidence="14">ATP-dependent helicase Rep</fullName>
    </recommendedName>
    <alternativeName>
        <fullName evidence="15">RepP</fullName>
    </alternativeName>
</protein>
<keyword evidence="6" id="KW-0540">Nuclease</keyword>
<dbReference type="InterPro" id="IPR049912">
    <property type="entry name" value="CRESS_DNA_REP"/>
</dbReference>
<keyword evidence="5" id="KW-0235">DNA replication</keyword>
<evidence type="ECO:0000256" key="4">
    <source>
        <dbReference type="ARBA" id="ARBA00022695"/>
    </source>
</evidence>
<keyword evidence="7" id="KW-0479">Metal-binding</keyword>
<keyword evidence="8" id="KW-0547">Nucleotide-binding</keyword>
<dbReference type="GO" id="GO:0016779">
    <property type="term" value="F:nucleotidyltransferase activity"/>
    <property type="evidence" value="ECO:0007669"/>
    <property type="project" value="UniProtKB-KW"/>
</dbReference>
<keyword evidence="13" id="KW-0511">Multifunctional enzyme</keyword>
<dbReference type="GO" id="GO:0006260">
    <property type="term" value="P:DNA replication"/>
    <property type="evidence" value="ECO:0007669"/>
    <property type="project" value="UniProtKB-KW"/>
</dbReference>
<dbReference type="Gene3D" id="3.40.1310.20">
    <property type="match status" value="1"/>
</dbReference>
<evidence type="ECO:0000256" key="7">
    <source>
        <dbReference type="ARBA" id="ARBA00022723"/>
    </source>
</evidence>
<dbReference type="InterPro" id="IPR027417">
    <property type="entry name" value="P-loop_NTPase"/>
</dbReference>
<keyword evidence="9" id="KW-0255">Endonuclease</keyword>
<evidence type="ECO:0000256" key="2">
    <source>
        <dbReference type="ARBA" id="ARBA00008545"/>
    </source>
</evidence>
<dbReference type="RefSeq" id="WP_390471123.1">
    <property type="nucleotide sequence ID" value="NZ_CACRUH010000011.1"/>
</dbReference>
<keyword evidence="10" id="KW-0378">Hydrolase</keyword>
<proteinExistence type="inferred from homology"/>
<evidence type="ECO:0000256" key="12">
    <source>
        <dbReference type="ARBA" id="ARBA00023125"/>
    </source>
</evidence>